<dbReference type="InterPro" id="IPR039867">
    <property type="entry name" value="Furry/Tao3/Mor2"/>
</dbReference>
<feature type="region of interest" description="Disordered" evidence="5">
    <location>
        <begin position="1285"/>
        <end position="1307"/>
    </location>
</feature>
<dbReference type="PROSITE" id="PS50103">
    <property type="entry name" value="ZF_C3H1"/>
    <property type="match status" value="2"/>
</dbReference>
<feature type="region of interest" description="Disordered" evidence="5">
    <location>
        <begin position="140"/>
        <end position="172"/>
    </location>
</feature>
<dbReference type="InterPro" id="IPR032378">
    <property type="entry name" value="ZC3H15/TMA46_C"/>
</dbReference>
<reference evidence="7" key="1">
    <citation type="submission" date="2021-06" db="EMBL/GenBank/DDBJ databases">
        <title>Candida auris outbreak in lebanese hospital.</title>
        <authorList>
            <person name="Finianos M."/>
        </authorList>
    </citation>
    <scope>NUCLEOTIDE SEQUENCE</scope>
    <source>
        <strain evidence="7">CA7LBN</strain>
    </source>
</reference>
<dbReference type="InterPro" id="IPR000571">
    <property type="entry name" value="Znf_CCCH"/>
</dbReference>
<accession>A0A8F2W0F3</accession>
<sequence length="3129" mass="352566">MHLLCVKSSQLCFPVPNKAPARPHQCDIYTLVKNHDPELKTPPSTLKSQGCLCLKLSRDDLSFQLLFFMIEIPNLEESGHSRQELRQIEQQYDAHSFEESPVKGVSATPISNEETQLYERDELHSPQGLDDTPLERPTLQQEREHQYESPETPHAPDIDSGTQAFLGPAFDYDHSQSPLVSAPQLVNTQSSPLPADQYFSSKYQRQVDHMTSEETIYENTDAFMIHPSSISSAFAKHGGASPIEEVPTISKKVTPQMTPVRLPRQRPSQPSHPLRKMVASSPDPDISSEANMGSVSDFGALDEFDTSGQSNRLPLSNSTTLPIAASSNFQTPQPLQSHNYIEPSPQLPPPLSAKASKLSFSHGDEFAQMRRVMATEQKTPAEYTLHIVFTQFVRHAERKLNMCLEFPLSNEPPILELLAHGVDPNFDNIVSALGYIAKRKSKPVIDSVMFWRKSKSEVAAMAASEVEKIYNVAQGDLARIATSTSMSKSSQNSLQSKTAKPPGKGKRSLSLMHTKSLSKLSHKRNNSASVVPTNSNGNRSSLDQETGTQSSEYTRQKKFYDEQIAQARDTAIQAERKSLASIYILCRVLIEVVKQASYEAVGDDLGEKLEEIVYTQLRTTDPVTTRESFVRSANWNLFAELLGYMSEKRFVSVSDRFIADLEKVPSSVKQTEEPNICLLIQGMKHLKLSNYPLEAFEESAEFLQSLTKFFSQSHNHVISIAYAKVISDLILPLATSLTAEANHPLWVETITKIFEKATVLCNHSSARLVNGATSSIPSMSSNEVAASANDWAIAVELMTSSLVVAPKELFADHWFKMIELNASKLKPKGDIADKTTLMVCASRLLWVYMNRLPDTLNNTMKRLENFFELVFFGPQVSGKKQWIVLDTNLINATSEVIRIVGFHHFNFVLENVILKLLKSSFNGSTLENCSPEKLILVIESYMLCLKDLKSGEKPKFPTDKVFSEEFAFRFCPPDNIQKSNKVGLTKDQNRELRKWNKIMFDFKSIKNFESHEDICRTIALLFKLLDNRCGMSGWTSSEGPASVGNNVKSSFSSFSFGLDFSYQTSRDVNKDLFAAIINACAWSIAPLAIDKGASGIGISFKGCAEILIRNSIHYNAQIANASVNALLKLASRKGAGELITIFGKVAFRLTEKPGPHYESDYFNSEEFLRLLRIYVELLRCWSMQFSQEAEDFLAQQDNELMNSDVLNDLYQINYKAPDLTNLEIPTTKWKPYEELEWKNIVTVVEEVEGNGLFFLCSQDSRVRSLALSILRIVEQFDQSLYHFTDRKKEPSPSSGGTMKGHSRNSSKYVADEGTRLIHVLEEVDLMSLLKPLKRDLSVPERTRLSKIKAKKGLLTKFASSDHGVDSTIWFRIYPKLLDIFFERCPMPVAMCRSIVCVRLVQMHELVLEFSENYKNYTSSLFSRSSTSTPPEVLINQWKLYLIFACCSLTSTNDQKISFPSQPTHGHKKSLTMYIQHQKITSAKSVFRMVLPLLSSLQPMIRDAVIAGLSSININIFKTLAENLPDSMNEWEPDNHKRDISEDRVRIEIVHILSIITSRFKSNNILYDDETTVSNLVSIIKNGKVFLSAPFVQTSPDFQRLRCYFAALLENVFLGLKEKSDLDNWLPFEARIGCFNYLKEWCGYGDSKDILEERTQVMISFAKQFKEPATAIGLLEIDIKALQIASLSCMATLCSGALKQSLVVPGKTAVLSFDIKSVMNWVHEIILSDNERVLEMGKSALKNIMDININNDDIYQEVLRQCYNPGNSAKVKEVYYTNLVYAFLKHRKIESMPHDIFCLSTFLVGTDSYSTRVSAIELLKSMESRFLKTTTADYFTESVCCTTMVVYKKVLFEISVKLASLHSKDAFTFISFLTKYFNLVGNSTRRDILACLLPWVQTVELKYKSKEEETLSEPQTQSQPFNNEIDAPSLMVLNNLFEITVKFSKKISNEVEALWVALGTKQSNFDIIVEYIMRNCLERRNSSFVSYSRQIIAYLVYSQPDSSIIISRMIGNLQPKAMIPHPFSSAASRRADLVEGFPYTANLTELLSQNSKESAFSLGQLSMVFLVDLFRSNNEMIIPHLPLLLHVCFSLLDHYFYVVQEQAASLLIHLVHSIAPNTPKSIQTIEILRHKDHFKYLWVYDDLNNDKKGGITPRNMDSLVRKILEIFAPTVPNLQADWSRVSLKWATTCAVRHIACRSFQIFRSLLSFLDQAMLKDMLHRLSNTIADESSDIQGFAMQILMTLNAITAELDSESLIDFPQLFWSSVACLSTIHEHEFIETISTMSKFVSKIDLDAPDTISCLISTFPPKWEGRFEGLQQIVMVGLRSSVAWEPTIKFLDKLNHLKDSEIIGSGDHRLFVAIVANLPRFLHALEEQNITPEIEEACNLIGEMAALCNKPALARILNSVAKSKFRSKKDFLVQTISTIRTSFFPDYEAQTLVLLLSLLSNEIPWVKLETLNILKHTLPLVDLSKDDFVGVGADLISPLLRLLLTEYAEPALEVLDEAVVISGSQLDKDILRMSLGNSSMKKEYEQTATLFGIPESSGWAIPMPAVTAASTRNNIHAVFETCNESSTVEEKQKDFADEEIEFLMEDYYESEVDHADGASTVNEVPGATLSNMWAALDDFDSFFTKDTDQRSNLVSNMTTNGKNFSGRNVKQHAQSASIDTKESTSSDLTSPIDSAPHVYDKKALVILNRSLARTQSNTSFKSSLADNFGSPKVYGPQENSATRRSYIPFRSTTAFEQPPPNSAKTIKGSPSLSLQHTVSGGSQEGPIDIPKLESSTRLDNLLGGGRKKNRKHPLTKIMPPKKQGADKSKQKAKAKLAEDKGFGMKNKNKSKKVQQQINQMKSGVDGGLAKKKEAEQKRKAEEKRAAEQAKKEAAALFGVQQQKVPFGVDPKSILCEFFKNGLCNKGNKCKFSHDVNVGRKDLKKDLYTDTRAEKEADTMDNWDEEKLRKVILSKHGNPKTSTDKVCKYFIDAVENDKYGWFWVCPNGGTECMYRHALPPGFVLKTKEQKKLEKLAKESEPEITLEEFIELERGKLDKSKFTPITLETFAQWKKKQNEKKAEKKDQNKKKQRTGKEILQEKFADKFYTEEASEDNEMDLSSFKQVLPDEEKFKDYGDGTNAEFN</sequence>
<dbReference type="Pfam" id="PF14225">
    <property type="entry name" value="MOR2-PAG1_C"/>
    <property type="match status" value="1"/>
</dbReference>
<organism evidence="7">
    <name type="scientific">Candidozyma auris</name>
    <name type="common">Yeast</name>
    <name type="synonym">Candida auris</name>
    <dbReference type="NCBI Taxonomy" id="498019"/>
    <lineage>
        <taxon>Eukaryota</taxon>
        <taxon>Fungi</taxon>
        <taxon>Dikarya</taxon>
        <taxon>Ascomycota</taxon>
        <taxon>Saccharomycotina</taxon>
        <taxon>Pichiomycetes</taxon>
        <taxon>Metschnikowiaceae</taxon>
        <taxon>Candidozyma</taxon>
    </lineage>
</organism>
<evidence type="ECO:0000256" key="5">
    <source>
        <dbReference type="SAM" id="MobiDB-lite"/>
    </source>
</evidence>
<feature type="compositionally biased region" description="Low complexity" evidence="5">
    <location>
        <begin position="483"/>
        <end position="498"/>
    </location>
</feature>
<dbReference type="Gene3D" id="6.20.400.10">
    <property type="match status" value="1"/>
</dbReference>
<evidence type="ECO:0000256" key="3">
    <source>
        <dbReference type="ARBA" id="ARBA00022833"/>
    </source>
</evidence>
<gene>
    <name evidence="7" type="ORF">CA7LBN_001861</name>
</gene>
<feature type="compositionally biased region" description="Polar residues" evidence="5">
    <location>
        <begin position="2748"/>
        <end position="2767"/>
    </location>
</feature>
<evidence type="ECO:0000256" key="4">
    <source>
        <dbReference type="PROSITE-ProRule" id="PRU00723"/>
    </source>
</evidence>
<feature type="compositionally biased region" description="Basic residues" evidence="5">
    <location>
        <begin position="2791"/>
        <end position="2800"/>
    </location>
</feature>
<feature type="zinc finger region" description="C3H1-type" evidence="4">
    <location>
        <begin position="2966"/>
        <end position="3004"/>
    </location>
</feature>
<keyword evidence="1 4" id="KW-0479">Metal-binding</keyword>
<dbReference type="Gene3D" id="4.10.1000.10">
    <property type="entry name" value="Zinc finger, CCCH-type"/>
    <property type="match status" value="1"/>
</dbReference>
<dbReference type="InterPro" id="IPR025481">
    <property type="entry name" value="Cell_Morphogen_C"/>
</dbReference>
<evidence type="ECO:0000313" key="7">
    <source>
        <dbReference type="EMBL" id="QWW23060.1"/>
    </source>
</evidence>
<dbReference type="SUPFAM" id="SSF48371">
    <property type="entry name" value="ARM repeat"/>
    <property type="match status" value="1"/>
</dbReference>
<dbReference type="InterPro" id="IPR016024">
    <property type="entry name" value="ARM-type_fold"/>
</dbReference>
<dbReference type="GO" id="GO:0008270">
    <property type="term" value="F:zinc ion binding"/>
    <property type="evidence" value="ECO:0007669"/>
    <property type="project" value="UniProtKB-KW"/>
</dbReference>
<dbReference type="Pfam" id="PF14228">
    <property type="entry name" value="MOR2-PAG1_mid"/>
    <property type="match status" value="3"/>
</dbReference>
<dbReference type="PANTHER" id="PTHR12295:SF30">
    <property type="entry name" value="PROTEIN FURRY"/>
    <property type="match status" value="1"/>
</dbReference>
<dbReference type="Pfam" id="PF00642">
    <property type="entry name" value="zf-CCCH"/>
    <property type="match status" value="1"/>
</dbReference>
<feature type="compositionally biased region" description="Basic and acidic residues" evidence="5">
    <location>
        <begin position="2809"/>
        <end position="2818"/>
    </location>
</feature>
<feature type="region of interest" description="Disordered" evidence="5">
    <location>
        <begin position="483"/>
        <end position="555"/>
    </location>
</feature>
<dbReference type="Proteomes" id="UP000825438">
    <property type="component" value="Chromosome II"/>
</dbReference>
<feature type="region of interest" description="Disordered" evidence="5">
    <location>
        <begin position="3059"/>
        <end position="3081"/>
    </location>
</feature>
<feature type="domain" description="C3H1-type" evidence="6">
    <location>
        <begin position="2966"/>
        <end position="3004"/>
    </location>
</feature>
<dbReference type="InterPro" id="IPR029473">
    <property type="entry name" value="MOR2-PAG1_mid"/>
</dbReference>
<dbReference type="GO" id="GO:0000902">
    <property type="term" value="P:cell morphogenesis"/>
    <property type="evidence" value="ECO:0007669"/>
    <property type="project" value="InterPro"/>
</dbReference>
<feature type="domain" description="C3H1-type" evidence="6">
    <location>
        <begin position="2895"/>
        <end position="2922"/>
    </location>
</feature>
<protein>
    <recommendedName>
        <fullName evidence="6">C3H1-type domain-containing protein</fullName>
    </recommendedName>
</protein>
<dbReference type="EMBL" id="CP076750">
    <property type="protein sequence ID" value="QWW23060.1"/>
    <property type="molecule type" value="Genomic_DNA"/>
</dbReference>
<dbReference type="GO" id="GO:0030427">
    <property type="term" value="C:site of polarized growth"/>
    <property type="evidence" value="ECO:0007669"/>
    <property type="project" value="TreeGrafter"/>
</dbReference>
<dbReference type="Pfam" id="PF16543">
    <property type="entry name" value="DFRP_C"/>
    <property type="match status" value="1"/>
</dbReference>
<feature type="zinc finger region" description="C3H1-type" evidence="4">
    <location>
        <begin position="2895"/>
        <end position="2922"/>
    </location>
</feature>
<keyword evidence="3 4" id="KW-0862">Zinc</keyword>
<dbReference type="SMART" id="SM00356">
    <property type="entry name" value="ZnF_C3H1"/>
    <property type="match status" value="2"/>
</dbReference>
<proteinExistence type="predicted"/>
<feature type="region of interest" description="Disordered" evidence="5">
    <location>
        <begin position="2644"/>
        <end position="2679"/>
    </location>
</feature>
<dbReference type="PANTHER" id="PTHR12295">
    <property type="entry name" value="FURRY-RELATED"/>
    <property type="match status" value="1"/>
</dbReference>
<name>A0A8F2W0F3_CANAR</name>
<feature type="compositionally biased region" description="Basic and acidic residues" evidence="5">
    <location>
        <begin position="2854"/>
        <end position="2872"/>
    </location>
</feature>
<feature type="compositionally biased region" description="Polar residues" evidence="5">
    <location>
        <begin position="2702"/>
        <end position="2711"/>
    </location>
</feature>
<evidence type="ECO:0000256" key="1">
    <source>
        <dbReference type="ARBA" id="ARBA00022723"/>
    </source>
</evidence>
<evidence type="ECO:0000259" key="6">
    <source>
        <dbReference type="PROSITE" id="PS50103"/>
    </source>
</evidence>
<dbReference type="GO" id="GO:0005938">
    <property type="term" value="C:cell cortex"/>
    <property type="evidence" value="ECO:0007669"/>
    <property type="project" value="TreeGrafter"/>
</dbReference>
<dbReference type="SUPFAM" id="SSF90229">
    <property type="entry name" value="CCCH zinc finger"/>
    <property type="match status" value="1"/>
</dbReference>
<feature type="region of interest" description="Disordered" evidence="5">
    <location>
        <begin position="2846"/>
        <end position="2872"/>
    </location>
</feature>
<dbReference type="Pfam" id="PF14222">
    <property type="entry name" value="MOR2-PAG1_N"/>
    <property type="match status" value="1"/>
</dbReference>
<feature type="region of interest" description="Disordered" evidence="5">
    <location>
        <begin position="258"/>
        <end position="287"/>
    </location>
</feature>
<feature type="compositionally biased region" description="Polar residues" evidence="5">
    <location>
        <begin position="526"/>
        <end position="553"/>
    </location>
</feature>
<feature type="region of interest" description="Disordered" evidence="5">
    <location>
        <begin position="2702"/>
        <end position="2818"/>
    </location>
</feature>
<dbReference type="InterPro" id="IPR036855">
    <property type="entry name" value="Znf_CCCH_sf"/>
</dbReference>
<dbReference type="InterPro" id="IPR025614">
    <property type="entry name" value="Cell_morpho_N"/>
</dbReference>
<evidence type="ECO:0000256" key="2">
    <source>
        <dbReference type="ARBA" id="ARBA00022771"/>
    </source>
</evidence>
<keyword evidence="2 4" id="KW-0863">Zinc-finger</keyword>
<feature type="compositionally biased region" description="Polar residues" evidence="5">
    <location>
        <begin position="2644"/>
        <end position="2664"/>
    </location>
</feature>